<dbReference type="InterPro" id="IPR032430">
    <property type="entry name" value="Blm10_mid"/>
</dbReference>
<dbReference type="SUPFAM" id="SSF48371">
    <property type="entry name" value="ARM repeat"/>
    <property type="match status" value="2"/>
</dbReference>
<organism evidence="4 5">
    <name type="scientific">Elaeophora elaphi</name>
    <dbReference type="NCBI Taxonomy" id="1147741"/>
    <lineage>
        <taxon>Eukaryota</taxon>
        <taxon>Metazoa</taxon>
        <taxon>Ecdysozoa</taxon>
        <taxon>Nematoda</taxon>
        <taxon>Chromadorea</taxon>
        <taxon>Rhabditida</taxon>
        <taxon>Spirurina</taxon>
        <taxon>Spiruromorpha</taxon>
        <taxon>Filarioidea</taxon>
        <taxon>Onchocercidae</taxon>
        <taxon>Elaeophora</taxon>
    </lineage>
</organism>
<dbReference type="WBParaSite" id="EEL_0000596001-mRNA-1">
    <property type="protein sequence ID" value="EEL_0000596001-mRNA-1"/>
    <property type="gene ID" value="EEL_0000596001"/>
</dbReference>
<feature type="domain" description="Proteasome activator Blm10 middle HEAT repeats region" evidence="2">
    <location>
        <begin position="372"/>
        <end position="772"/>
    </location>
</feature>
<feature type="region of interest" description="Disordered" evidence="1">
    <location>
        <begin position="1"/>
        <end position="27"/>
    </location>
</feature>
<dbReference type="PANTHER" id="PTHR32170">
    <property type="entry name" value="PROTEASOME ACTIVATOR COMPLEX SUBUNIT 4"/>
    <property type="match status" value="1"/>
</dbReference>
<evidence type="ECO:0000259" key="2">
    <source>
        <dbReference type="Pfam" id="PF16507"/>
    </source>
</evidence>
<dbReference type="InterPro" id="IPR035309">
    <property type="entry name" value="PSME4"/>
</dbReference>
<feature type="compositionally biased region" description="Polar residues" evidence="1">
    <location>
        <begin position="1"/>
        <end position="10"/>
    </location>
</feature>
<dbReference type="InterPro" id="IPR016024">
    <property type="entry name" value="ARM-type_fold"/>
</dbReference>
<dbReference type="GO" id="GO:0070628">
    <property type="term" value="F:proteasome binding"/>
    <property type="evidence" value="ECO:0007669"/>
    <property type="project" value="InterPro"/>
</dbReference>
<feature type="domain" description="Proteasome activator Blm10 middle HEAT repeats region" evidence="2">
    <location>
        <begin position="827"/>
        <end position="940"/>
    </location>
</feature>
<dbReference type="PANTHER" id="PTHR32170:SF3">
    <property type="entry name" value="PROTEASOME ACTIVATOR COMPLEX SUBUNIT 4"/>
    <property type="match status" value="1"/>
</dbReference>
<dbReference type="Proteomes" id="UP000050640">
    <property type="component" value="Unplaced"/>
</dbReference>
<reference evidence="5" key="1">
    <citation type="submission" date="2016-04" db="UniProtKB">
        <authorList>
            <consortium name="WormBaseParasite"/>
        </authorList>
    </citation>
    <scope>IDENTIFICATION</scope>
</reference>
<keyword evidence="4" id="KW-1185">Reference proteome</keyword>
<feature type="domain" description="Proteasome activator complex subunit 4-like HEAT repeat-like" evidence="3">
    <location>
        <begin position="1323"/>
        <end position="1611"/>
    </location>
</feature>
<name>A0A158Q7Z4_9BILA</name>
<dbReference type="GO" id="GO:0005634">
    <property type="term" value="C:nucleus"/>
    <property type="evidence" value="ECO:0007669"/>
    <property type="project" value="TreeGrafter"/>
</dbReference>
<evidence type="ECO:0000259" key="3">
    <source>
        <dbReference type="Pfam" id="PF23096"/>
    </source>
</evidence>
<feature type="compositionally biased region" description="Low complexity" evidence="1">
    <location>
        <begin position="11"/>
        <end position="21"/>
    </location>
</feature>
<sequence>MSDSECNSNTDGSVDDGSLSDVEMDMENNDGQYLSDAEAAMDMDEEESTSPFQKEIWQLKHLPYYEEMRKEADDHFRYGVVRYYLRYEKSDLFKHIKVGLVHAVMLRDIRPGFVHWICELDKYINLYSRRFTKADHIALVKLCYACMTMKEADFRIVKICAQSVSNLLFRKELLSRDDIQLEWRPLYDIYVEVSFKSLEEDGLLLLPDGIKTTLEQVIIHCRTYFSLNSTQEILDEVRPYICPWDESMSRAVCLLNLFLPTCMEQEIHKKYGAGLWFDEMWHWFTALETNSSYESKLEGLLARLARECPGLIDWHDKYDIIMTRVLRALNLEIGQGTERVNICSTTSFHLDHAAIWLAYMLGGHNNGIQNHLTRLFRSLESYFHPSNYGHHSITILHFLLRLVNSVCSRLHKERHQKPSCHPQVPENLRLTNAQLDEFVESVLPCAKLALFAKYKMEYAPAIIRNLSQIAPRIVVPAVLDLVYPALETVVEPHRLVQSMNALIAVCVTLVRDDSNLGNRKRAPLHAMEELSDKPYRSHAISLLNSVLPGLDANDISKMLLTFQIINLLITLVPIVDCSEAIHVRDDLTEEEQEVCSATANFETIVENLLDKMIEIIHVFTGGAPTVTTVQGSLGAKSQSKLSVEETVIKRGIFSVFRALLGNCSTPIYKIAVDKLYDFISTNMYDSRLAADTVSEMIFCAVRTNPPESLDLFLDLIIEKLIPLITEETYEEEELDSTMVWYIVLASQLFRVSGMHIVSHKKKMLRLLRMIVPLTCRTACEVISFFPFSDLSPLKLSSRFSEYAVMGVKHVHYVNTSKCAKLRKLILQLSCSALECMLTGLTSIYTDTSEQRREKLDQPFEKYLPIRVHFIIFDWAKVADKKTFQLKWHIPAEEEFQLAYNVMDEFFYPELEKLTNADSLSKTEMLKSLEVVGSCLAGVSAALPPLGGKLIPLTDSPVKVYPFQFVTAPSYIQEMTYRGRNVRDFVLKRVKSVAEYLIQNRENDTKSLSAVCKILHILVFQRGIDRAKFDLQNQNYILSKRIVGDTVQGNKANIDLVTTEYLMLQHHKRTLTRSGYYFTAQHLEIMKLLVRLGTSLYSATRIDAQRILDGCVQTFPYSYLLVLDDILAFLKESPDISHEQFKVTIGALYMLLNGKRLAICVRQNWGTLLRVWPALIEAQHSEKPSVIGLLELAQNTLVDNFESFQINFWVTYYLFFFSVELLSMCHSYLEMLPDGPVAAARELYAAGGGENIHQPAWPLPTDKEIEAAVKRENIACKEKEKLYYSLCNRLVTLSMDANLHWRHVDMAQSLLSLLIRRDMPFPPDAVKLFIRLLVNDTVKTRRMATGLIAAWLRITKPQAIKIPFDNPIKEENIGPGAVWPIKYGFRMDNIITMYDKEKLPRTTSDWNDTVFFSKTHWGFYTWPKVLKVYAPANEQKSINRKLEELNEIERFVVEIFCDAEFAEKFRQYMSVEEKKGEEAFDAIAFGLFYGIFRNYNDLLLPIFKKHLEVLLSSDKEGDQRLASEMVAGLLNGSKLWTFEKISAMSKWLRPLISNCLETVKTENVKNWGTAIATVFGSVDPKALSWFIEMLFELCMKPTDSSFHATTRMYFVQGALNQCEWRVTELWNQLFRKCMGTMEESYQNLRERIGSSIATIVWFDLTHLYIDPRIPKKFHPMKIDNAMREINTKLELLWSEVATAKRDGDEMDDVCIDSTMEIISGDGNGRKKAIMTFKCALNYLNAHWVHSFTALPPAIFNVLPLLLHFENETSDEELKNCCHDQLRQGMSQTLITAKNVEMVLCGVKELASSAVSWWKPKVSLLKYLQVAVFSNFFLFLHHRPLLQAVLCSMILDPKFEVREAAATTLSGLIHCHFFDVDHLIIVSYIL</sequence>
<dbReference type="GO" id="GO:0010499">
    <property type="term" value="P:proteasomal ubiquitin-independent protein catabolic process"/>
    <property type="evidence" value="ECO:0007669"/>
    <property type="project" value="TreeGrafter"/>
</dbReference>
<dbReference type="Pfam" id="PF23096">
    <property type="entry name" value="HEAT_PSME4"/>
    <property type="match status" value="1"/>
</dbReference>
<accession>A0A158Q7Z4</accession>
<dbReference type="GO" id="GO:0016504">
    <property type="term" value="F:peptidase activator activity"/>
    <property type="evidence" value="ECO:0007669"/>
    <property type="project" value="InterPro"/>
</dbReference>
<protein>
    <submittedName>
        <fullName evidence="5">BLM10_mid domain-containing protein</fullName>
    </submittedName>
</protein>
<dbReference type="STRING" id="1147741.A0A158Q7Z4"/>
<proteinExistence type="predicted"/>
<evidence type="ECO:0000313" key="5">
    <source>
        <dbReference type="WBParaSite" id="EEL_0000596001-mRNA-1"/>
    </source>
</evidence>
<dbReference type="Pfam" id="PF16507">
    <property type="entry name" value="HEAT_PSME4_mid"/>
    <property type="match status" value="2"/>
</dbReference>
<evidence type="ECO:0000256" key="1">
    <source>
        <dbReference type="SAM" id="MobiDB-lite"/>
    </source>
</evidence>
<dbReference type="InterPro" id="IPR055455">
    <property type="entry name" value="HEAT_PSME4"/>
</dbReference>
<dbReference type="GO" id="GO:0005829">
    <property type="term" value="C:cytosol"/>
    <property type="evidence" value="ECO:0007669"/>
    <property type="project" value="TreeGrafter"/>
</dbReference>
<evidence type="ECO:0000313" key="4">
    <source>
        <dbReference type="Proteomes" id="UP000050640"/>
    </source>
</evidence>